<proteinExistence type="predicted"/>
<reference evidence="6 7" key="1">
    <citation type="submission" date="2019-10" db="EMBL/GenBank/DDBJ databases">
        <authorList>
            <person name="Palmer J.M."/>
        </authorList>
    </citation>
    <scope>NUCLEOTIDE SEQUENCE [LARGE SCALE GENOMIC DNA]</scope>
    <source>
        <strain evidence="6 7">TWF696</strain>
    </source>
</reference>
<feature type="region of interest" description="Disordered" evidence="4">
    <location>
        <begin position="521"/>
        <end position="558"/>
    </location>
</feature>
<dbReference type="Proteomes" id="UP001375240">
    <property type="component" value="Unassembled WGS sequence"/>
</dbReference>
<keyword evidence="3" id="KW-0131">Cell cycle</keyword>
<dbReference type="AlphaFoldDB" id="A0AAV9UUC5"/>
<accession>A0AAV9UUC5</accession>
<comment type="caution">
    <text evidence="6">The sequence shown here is derived from an EMBL/GenBank/DDBJ whole genome shotgun (WGS) entry which is preliminary data.</text>
</comment>
<keyword evidence="2" id="KW-0539">Nucleus</keyword>
<dbReference type="Gene3D" id="1.10.10.60">
    <property type="entry name" value="Homeodomain-like"/>
    <property type="match status" value="1"/>
</dbReference>
<keyword evidence="1" id="KW-0238">DNA-binding</keyword>
<gene>
    <name evidence="6" type="primary">TBF1</name>
    <name evidence="6" type="ORF">TWF696_005781</name>
</gene>
<evidence type="ECO:0000259" key="5">
    <source>
        <dbReference type="PROSITE" id="PS51294"/>
    </source>
</evidence>
<feature type="compositionally biased region" description="Pro residues" evidence="4">
    <location>
        <begin position="795"/>
        <end position="806"/>
    </location>
</feature>
<feature type="region of interest" description="Disordered" evidence="4">
    <location>
        <begin position="741"/>
        <end position="812"/>
    </location>
</feature>
<dbReference type="PANTHER" id="PTHR47807:SF1">
    <property type="entry name" value="PROTEIN TBF1"/>
    <property type="match status" value="1"/>
</dbReference>
<evidence type="ECO:0000256" key="1">
    <source>
        <dbReference type="ARBA" id="ARBA00023125"/>
    </source>
</evidence>
<dbReference type="InterPro" id="IPR009057">
    <property type="entry name" value="Homeodomain-like_sf"/>
</dbReference>
<dbReference type="SUPFAM" id="SSF46689">
    <property type="entry name" value="Homeodomain-like"/>
    <property type="match status" value="1"/>
</dbReference>
<feature type="compositionally biased region" description="Pro residues" evidence="4">
    <location>
        <begin position="112"/>
        <end position="122"/>
    </location>
</feature>
<evidence type="ECO:0000313" key="7">
    <source>
        <dbReference type="Proteomes" id="UP001375240"/>
    </source>
</evidence>
<keyword evidence="7" id="KW-1185">Reference proteome</keyword>
<feature type="compositionally biased region" description="Low complexity" evidence="4">
    <location>
        <begin position="97"/>
        <end position="111"/>
    </location>
</feature>
<feature type="domain" description="HTH myb-type" evidence="5">
    <location>
        <begin position="588"/>
        <end position="641"/>
    </location>
</feature>
<feature type="compositionally biased region" description="Polar residues" evidence="4">
    <location>
        <begin position="142"/>
        <end position="184"/>
    </location>
</feature>
<dbReference type="Pfam" id="PF08558">
    <property type="entry name" value="TRF"/>
    <property type="match status" value="1"/>
</dbReference>
<evidence type="ECO:0000256" key="4">
    <source>
        <dbReference type="SAM" id="MobiDB-lite"/>
    </source>
</evidence>
<organism evidence="6 7">
    <name type="scientific">Orbilia brochopaga</name>
    <dbReference type="NCBI Taxonomy" id="3140254"/>
    <lineage>
        <taxon>Eukaryota</taxon>
        <taxon>Fungi</taxon>
        <taxon>Dikarya</taxon>
        <taxon>Ascomycota</taxon>
        <taxon>Pezizomycotina</taxon>
        <taxon>Orbiliomycetes</taxon>
        <taxon>Orbiliales</taxon>
        <taxon>Orbiliaceae</taxon>
        <taxon>Orbilia</taxon>
    </lineage>
</organism>
<dbReference type="InterPro" id="IPR017930">
    <property type="entry name" value="Myb_dom"/>
</dbReference>
<feature type="region of interest" description="Disordered" evidence="4">
    <location>
        <begin position="671"/>
        <end position="694"/>
    </location>
</feature>
<evidence type="ECO:0000313" key="6">
    <source>
        <dbReference type="EMBL" id="KAK6349497.1"/>
    </source>
</evidence>
<dbReference type="GO" id="GO:0042803">
    <property type="term" value="F:protein homodimerization activity"/>
    <property type="evidence" value="ECO:0007669"/>
    <property type="project" value="InterPro"/>
</dbReference>
<protein>
    <submittedName>
        <fullName evidence="6">TTAGGG repeat binding factor</fullName>
    </submittedName>
</protein>
<feature type="region of interest" description="Disordered" evidence="4">
    <location>
        <begin position="81"/>
        <end position="217"/>
    </location>
</feature>
<feature type="compositionally biased region" description="Low complexity" evidence="4">
    <location>
        <begin position="744"/>
        <end position="754"/>
    </location>
</feature>
<evidence type="ECO:0000256" key="3">
    <source>
        <dbReference type="ARBA" id="ARBA00023306"/>
    </source>
</evidence>
<feature type="compositionally biased region" description="Low complexity" evidence="4">
    <location>
        <begin position="549"/>
        <end position="558"/>
    </location>
</feature>
<feature type="compositionally biased region" description="Low complexity" evidence="4">
    <location>
        <begin position="12"/>
        <end position="24"/>
    </location>
</feature>
<dbReference type="InterPro" id="IPR052833">
    <property type="entry name" value="Telomeric_DNA-bd_trans-reg"/>
</dbReference>
<sequence length="812" mass="87387">MEVASVTPIRGSSTTSATQSDTAAELLTPMLPPGNDAIDHSDLSAIAAFNRAHDESQRASQQAAAAAAAAASIQHTTIQTELATQPASRPEPAQVKTTPAVSPITASTAPPSASPPAVPVAPSPSLHNNAAGVKRSADVAGISTSPAKRQHLAPSTPSSTPARTVEQSAAVQTTAVNGYRSQNGDAAAKDPASEYGTDSEDDYEKHPPDNTLVGSSGYSFSSTFSNGQLLDPSQHLRIQSLPILDNLSSQLLGTLLQGQFQDTLVTVTQPETDQGQAYATLKALFCQTKRLYSSEAFLSTDELKFQVPEHRNMIRQVNLATFITSLFGSTEVGFFHMNQYFLPTFVPEGGRLLKLQGGLFLGLKTQAYISALDTGERTKEQILEDLFESDISSKLTDRRGGSKELIPSEVEFLSRLKNRRDQLEKAAADVPALRELYPWSDFLKEVVQYVAKHRDSILAPVTRKKLKRLEAAQAEANKNMFPAHSQTSSSMYGQHSSIYPNTSGASQQVYPGYSSVGRPSMHAGYPTSASAGQSPLPGSAPNPTLSTGPMQTPHPEQTTPTHILYEQARLAATARQSPNARRAGLPSQRRPWSTEEEHALMHGLDHVKGPHWSQILAMFGAGGTVNEALKDRNQVQLKDKARNLKLFFLKSGMEVPYYLQFVTGELKTRAPGQVAKNEKRKQQEEEANQNRATVDALNVLTAGATHGEAGQPAAPRTTQNTAQPSQQLRPAPVLDHPRRWAMAQDQPQQQSPPQTHAQNASVQQKVSPVTTTSRLPAARSTPPTPIQPPQQLQSPQPPVAPTPQVAPPTSAA</sequence>
<feature type="region of interest" description="Disordered" evidence="4">
    <location>
        <begin position="706"/>
        <end position="729"/>
    </location>
</feature>
<dbReference type="FunFam" id="1.10.10.60:FF:000137">
    <property type="entry name" value="MYB DNA binding protein"/>
    <property type="match status" value="1"/>
</dbReference>
<feature type="compositionally biased region" description="Polar residues" evidence="4">
    <location>
        <begin position="755"/>
        <end position="774"/>
    </location>
</feature>
<dbReference type="GO" id="GO:0010833">
    <property type="term" value="P:telomere maintenance via telomere lengthening"/>
    <property type="evidence" value="ECO:0007669"/>
    <property type="project" value="TreeGrafter"/>
</dbReference>
<evidence type="ECO:0000256" key="2">
    <source>
        <dbReference type="ARBA" id="ARBA00023242"/>
    </source>
</evidence>
<dbReference type="PANTHER" id="PTHR47807">
    <property type="entry name" value="PROTEIN TBF1"/>
    <property type="match status" value="1"/>
</dbReference>
<dbReference type="GO" id="GO:0003691">
    <property type="term" value="F:double-stranded telomeric DNA binding"/>
    <property type="evidence" value="ECO:0007669"/>
    <property type="project" value="TreeGrafter"/>
</dbReference>
<name>A0AAV9UUC5_9PEZI</name>
<dbReference type="EMBL" id="JAVHNQ010000004">
    <property type="protein sequence ID" value="KAK6349497.1"/>
    <property type="molecule type" value="Genomic_DNA"/>
</dbReference>
<dbReference type="PROSITE" id="PS51294">
    <property type="entry name" value="HTH_MYB"/>
    <property type="match status" value="1"/>
</dbReference>
<feature type="compositionally biased region" description="Polar residues" evidence="4">
    <location>
        <begin position="716"/>
        <end position="728"/>
    </location>
</feature>
<dbReference type="CDD" id="cd11660">
    <property type="entry name" value="SANT_TRF"/>
    <property type="match status" value="1"/>
</dbReference>
<dbReference type="InterPro" id="IPR013867">
    <property type="entry name" value="Telomere_rpt-bd_fac_dimer_dom"/>
</dbReference>
<feature type="region of interest" description="Disordered" evidence="4">
    <location>
        <begin position="1"/>
        <end position="39"/>
    </location>
</feature>